<proteinExistence type="predicted"/>
<evidence type="ECO:0000256" key="1">
    <source>
        <dbReference type="SAM" id="MobiDB-lite"/>
    </source>
</evidence>
<accession>A0A6J6P981</accession>
<feature type="region of interest" description="Disordered" evidence="1">
    <location>
        <begin position="105"/>
        <end position="132"/>
    </location>
</feature>
<reference evidence="2" key="1">
    <citation type="submission" date="2020-05" db="EMBL/GenBank/DDBJ databases">
        <authorList>
            <person name="Chiriac C."/>
            <person name="Salcher M."/>
            <person name="Ghai R."/>
            <person name="Kavagutti S V."/>
        </authorList>
    </citation>
    <scope>NUCLEOTIDE SEQUENCE</scope>
</reference>
<protein>
    <submittedName>
        <fullName evidence="2">Unannotated protein</fullName>
    </submittedName>
</protein>
<organism evidence="2">
    <name type="scientific">freshwater metagenome</name>
    <dbReference type="NCBI Taxonomy" id="449393"/>
    <lineage>
        <taxon>unclassified sequences</taxon>
        <taxon>metagenomes</taxon>
        <taxon>ecological metagenomes</taxon>
    </lineage>
</organism>
<gene>
    <name evidence="2" type="ORF">UFOPK2579_00634</name>
</gene>
<dbReference type="EMBL" id="CAEZXR010000052">
    <property type="protein sequence ID" value="CAB4695042.1"/>
    <property type="molecule type" value="Genomic_DNA"/>
</dbReference>
<evidence type="ECO:0000313" key="2">
    <source>
        <dbReference type="EMBL" id="CAB4695042.1"/>
    </source>
</evidence>
<dbReference type="AlphaFoldDB" id="A0A6J6P981"/>
<sequence length="132" mass="14021">MDDATGRIVAASAAARSALTDIRGELVAARAELDVALRQPLLSPEERKALQEAAERGDMGREMRGFADDVGRGEADWESFLRGDDDRGALLAGFVQRSEIEHGERLGAAFADAPAPSDVDDPRPPRGGPQAP</sequence>
<feature type="compositionally biased region" description="Low complexity" evidence="1">
    <location>
        <begin position="106"/>
        <end position="117"/>
    </location>
</feature>
<name>A0A6J6P981_9ZZZZ</name>